<keyword evidence="2" id="KW-1185">Reference proteome</keyword>
<dbReference type="Proteomes" id="UP000298663">
    <property type="component" value="Unassembled WGS sequence"/>
</dbReference>
<proteinExistence type="predicted"/>
<evidence type="ECO:0000313" key="2">
    <source>
        <dbReference type="Proteomes" id="UP000298663"/>
    </source>
</evidence>
<reference evidence="1 2" key="2">
    <citation type="journal article" date="2019" name="G3 (Bethesda)">
        <title>Hybrid Assembly of the Genome of the Entomopathogenic Nematode Steinernema carpocapsae Identifies the X-Chromosome.</title>
        <authorList>
            <person name="Serra L."/>
            <person name="Macchietto M."/>
            <person name="Macias-Munoz A."/>
            <person name="McGill C.J."/>
            <person name="Rodriguez I.M."/>
            <person name="Rodriguez B."/>
            <person name="Murad R."/>
            <person name="Mortazavi A."/>
        </authorList>
    </citation>
    <scope>NUCLEOTIDE SEQUENCE [LARGE SCALE GENOMIC DNA]</scope>
    <source>
        <strain evidence="1 2">ALL</strain>
    </source>
</reference>
<evidence type="ECO:0000313" key="1">
    <source>
        <dbReference type="EMBL" id="TKR73663.1"/>
    </source>
</evidence>
<gene>
    <name evidence="1" type="ORF">L596_020948</name>
</gene>
<reference evidence="1 2" key="1">
    <citation type="journal article" date="2015" name="Genome Biol.">
        <title>Comparative genomics of Steinernema reveals deeply conserved gene regulatory networks.</title>
        <authorList>
            <person name="Dillman A.R."/>
            <person name="Macchietto M."/>
            <person name="Porter C.F."/>
            <person name="Rogers A."/>
            <person name="Williams B."/>
            <person name="Antoshechkin I."/>
            <person name="Lee M.M."/>
            <person name="Goodwin Z."/>
            <person name="Lu X."/>
            <person name="Lewis E.E."/>
            <person name="Goodrich-Blair H."/>
            <person name="Stock S.P."/>
            <person name="Adams B.J."/>
            <person name="Sternberg P.W."/>
            <person name="Mortazavi A."/>
        </authorList>
    </citation>
    <scope>NUCLEOTIDE SEQUENCE [LARGE SCALE GENOMIC DNA]</scope>
    <source>
        <strain evidence="1 2">ALL</strain>
    </source>
</reference>
<dbReference type="EMBL" id="AZBU02000006">
    <property type="protein sequence ID" value="TKR73663.1"/>
    <property type="molecule type" value="Genomic_DNA"/>
</dbReference>
<protein>
    <submittedName>
        <fullName evidence="1">Uncharacterized protein</fullName>
    </submittedName>
</protein>
<sequence>MPASDGFQWLGSQRTSVELRMLFLPECCRAWPHGDRQKSGRIQGRCPFLQDLARDLISAFRYSTSGSDCALQFARGVQSNCQAADIGPSGLYSSREDCSLPRGFDPAIHMGPHVLAHVLEHLHDIRDLWVHDDVDLSIMLFHCCT</sequence>
<comment type="caution">
    <text evidence="1">The sequence shown here is derived from an EMBL/GenBank/DDBJ whole genome shotgun (WGS) entry which is preliminary data.</text>
</comment>
<organism evidence="1 2">
    <name type="scientific">Steinernema carpocapsae</name>
    <name type="common">Entomopathogenic nematode</name>
    <dbReference type="NCBI Taxonomy" id="34508"/>
    <lineage>
        <taxon>Eukaryota</taxon>
        <taxon>Metazoa</taxon>
        <taxon>Ecdysozoa</taxon>
        <taxon>Nematoda</taxon>
        <taxon>Chromadorea</taxon>
        <taxon>Rhabditida</taxon>
        <taxon>Tylenchina</taxon>
        <taxon>Panagrolaimomorpha</taxon>
        <taxon>Strongyloidoidea</taxon>
        <taxon>Steinernematidae</taxon>
        <taxon>Steinernema</taxon>
    </lineage>
</organism>
<accession>A0A4U5MVS3</accession>
<dbReference type="AlphaFoldDB" id="A0A4U5MVS3"/>
<name>A0A4U5MVS3_STECR</name>